<evidence type="ECO:0000256" key="7">
    <source>
        <dbReference type="ARBA" id="ARBA00023180"/>
    </source>
</evidence>
<dbReference type="Gene3D" id="1.20.1250.20">
    <property type="entry name" value="MFS general substrate transporter like domains"/>
    <property type="match status" value="1"/>
</dbReference>
<feature type="transmembrane region" description="Helical" evidence="10">
    <location>
        <begin position="1013"/>
        <end position="1029"/>
    </location>
</feature>
<dbReference type="InterPro" id="IPR050360">
    <property type="entry name" value="MFS_Sugar_Transporters"/>
</dbReference>
<dbReference type="GO" id="GO:0008270">
    <property type="term" value="F:zinc ion binding"/>
    <property type="evidence" value="ECO:0007669"/>
    <property type="project" value="InterPro"/>
</dbReference>
<dbReference type="InterPro" id="IPR003663">
    <property type="entry name" value="Sugar/inositol_transpt"/>
</dbReference>
<protein>
    <recommendedName>
        <fullName evidence="15">Major facilitator superfamily (MFS) profile domain-containing protein</fullName>
    </recommendedName>
</protein>
<name>A0A366R258_9HYPO</name>
<keyword evidence="4 10" id="KW-0812">Transmembrane</keyword>
<dbReference type="Pfam" id="PF00172">
    <property type="entry name" value="Zn_clus"/>
    <property type="match status" value="1"/>
</dbReference>
<dbReference type="InterPro" id="IPR005829">
    <property type="entry name" value="Sugar_transporter_CS"/>
</dbReference>
<organism evidence="13 14">
    <name type="scientific">Fusarium coffeatum</name>
    <dbReference type="NCBI Taxonomy" id="231269"/>
    <lineage>
        <taxon>Eukaryota</taxon>
        <taxon>Fungi</taxon>
        <taxon>Dikarya</taxon>
        <taxon>Ascomycota</taxon>
        <taxon>Pezizomycotina</taxon>
        <taxon>Sordariomycetes</taxon>
        <taxon>Hypocreomycetidae</taxon>
        <taxon>Hypocreales</taxon>
        <taxon>Nectriaceae</taxon>
        <taxon>Fusarium</taxon>
        <taxon>Fusarium incarnatum-equiseti species complex</taxon>
    </lineage>
</organism>
<feature type="region of interest" description="Disordered" evidence="9">
    <location>
        <begin position="1"/>
        <end position="25"/>
    </location>
</feature>
<gene>
    <name evidence="13" type="ORF">FIESC28_09095</name>
</gene>
<keyword evidence="6 10" id="KW-0472">Membrane</keyword>
<feature type="transmembrane region" description="Helical" evidence="10">
    <location>
        <begin position="973"/>
        <end position="1001"/>
    </location>
</feature>
<dbReference type="GO" id="GO:0005351">
    <property type="term" value="F:carbohydrate:proton symporter activity"/>
    <property type="evidence" value="ECO:0007669"/>
    <property type="project" value="TreeGrafter"/>
</dbReference>
<dbReference type="Pfam" id="PF00083">
    <property type="entry name" value="Sugar_tr"/>
    <property type="match status" value="1"/>
</dbReference>
<dbReference type="EMBL" id="QKXC01000216">
    <property type="protein sequence ID" value="RBR11211.1"/>
    <property type="molecule type" value="Genomic_DNA"/>
</dbReference>
<evidence type="ECO:0000256" key="8">
    <source>
        <dbReference type="ARBA" id="ARBA00023242"/>
    </source>
</evidence>
<comment type="similarity">
    <text evidence="2">Belongs to the major facilitator superfamily. Sugar transporter (TC 2.A.1.1) family.</text>
</comment>
<evidence type="ECO:0008006" key="15">
    <source>
        <dbReference type="Google" id="ProtNLM"/>
    </source>
</evidence>
<comment type="caution">
    <text evidence="13">The sequence shown here is derived from an EMBL/GenBank/DDBJ whole genome shotgun (WGS) entry which is preliminary data.</text>
</comment>
<feature type="transmembrane region" description="Helical" evidence="10">
    <location>
        <begin position="873"/>
        <end position="894"/>
    </location>
</feature>
<evidence type="ECO:0000256" key="4">
    <source>
        <dbReference type="ARBA" id="ARBA00022692"/>
    </source>
</evidence>
<keyword evidence="8" id="KW-0539">Nucleus</keyword>
<feature type="domain" description="Major facilitator superfamily (MFS) profile" evidence="12">
    <location>
        <begin position="612"/>
        <end position="1066"/>
    </location>
</feature>
<evidence type="ECO:0000256" key="5">
    <source>
        <dbReference type="ARBA" id="ARBA00022989"/>
    </source>
</evidence>
<feature type="transmembrane region" description="Helical" evidence="10">
    <location>
        <begin position="941"/>
        <end position="961"/>
    </location>
</feature>
<feature type="transmembrane region" description="Helical" evidence="10">
    <location>
        <begin position="776"/>
        <end position="799"/>
    </location>
</feature>
<feature type="domain" description="Zn(2)-C6 fungal-type" evidence="11">
    <location>
        <begin position="31"/>
        <end position="61"/>
    </location>
</feature>
<keyword evidence="14" id="KW-1185">Reference proteome</keyword>
<dbReference type="NCBIfam" id="TIGR00879">
    <property type="entry name" value="SP"/>
    <property type="match status" value="1"/>
</dbReference>
<accession>A0A366R258</accession>
<comment type="subcellular location">
    <subcellularLocation>
        <location evidence="1">Membrane</location>
        <topology evidence="1">Multi-pass membrane protein</topology>
    </subcellularLocation>
</comment>
<proteinExistence type="inferred from homology"/>
<dbReference type="GO" id="GO:0000981">
    <property type="term" value="F:DNA-binding transcription factor activity, RNA polymerase II-specific"/>
    <property type="evidence" value="ECO:0007669"/>
    <property type="project" value="InterPro"/>
</dbReference>
<evidence type="ECO:0000259" key="12">
    <source>
        <dbReference type="PROSITE" id="PS50850"/>
    </source>
</evidence>
<dbReference type="InterPro" id="IPR005828">
    <property type="entry name" value="MFS_sugar_transport-like"/>
</dbReference>
<dbReference type="AlphaFoldDB" id="A0A366R258"/>
<dbReference type="RefSeq" id="XP_031012655.1">
    <property type="nucleotide sequence ID" value="XM_031163232.1"/>
</dbReference>
<dbReference type="SUPFAM" id="SSF103473">
    <property type="entry name" value="MFS general substrate transporter"/>
    <property type="match status" value="1"/>
</dbReference>
<evidence type="ECO:0000256" key="9">
    <source>
        <dbReference type="SAM" id="MobiDB-lite"/>
    </source>
</evidence>
<dbReference type="GeneID" id="41998528"/>
<sequence>MAETDTTDAPRKRPRQPTSDPKYPRKRSVKACHVCRARKTKCDNVQPTCGFCASLNIPCSYDNTEKDHSQFDPASLEILRQLGLIITSQDELARTVQAIAAQSHAGSGLSQSQNLGSNCDVTAQTQRTVPTEWFAGQPESASTTPASSASVAAVRWFGILANDAPGEVFTEADALQGELLDTSTDGQTESDITPLQRATRAIDAQPEVSDRRSSVSEESLWQASESISLLDQEQSLFQNFLHRICSWLDLFDPARTFSTRVPHLAVRNAGLLNAILALSSYHQSLDTSLPPSQRPDQNIALQYYYQTLHYVQKAMRYSSYQNSQELMATTLMVSTYEMLRGSRQDWQQHLQGVFWILRSRQIEVETSSLESTTWWAWLRQDIWVAFREKRRTYSTWMPKKGYAELDSHELASRAVWIMAQVINFCAVDEVEGRVGWAKALRKLLDEWQRHLTVEFSALPTMGKYDGEVFKPHLIHPQCFGLAVQLHHCSRILINAHEPHLDGIQGLLKRQKEIQKGIEMVCGIGMTLTEDASSMLSSQCLFIAGMFMQDPRQKEAVLNMLDACQKRCGWPTPSLRFELEAIWKNPDALWRIVRNDAILVDPPEIYNWRVIALTASACFAGALFGVDAGIIGGVLAMPDFKREFGFDNRSDKAAADLAGNLVTTMQAGAIGGALICSPYADLKGRKPALLMVAITGFVGGILQAFSYGHLSAFYIGRFIEGIGLGAGTMLAPTYVSENSPRAIRGFLVGFFQLLLVLGGMTAYFINYGSLLHLPGKATWMVPLACQSICPALLFISMLFCPESPRWLASRDHWEKAGAVLSDVRKLPVDHPYIQQELLELKTQIDQERAVMQDTGFWALQKECWTLPWNRKRALLTVGIVTCGQWTGTGAINYYAPTIFKDLGLSSTTTALFAQGIYGVVKVVTCLIFIFFLADSLGRRKSFMFGGAIQAFCMFFIGFYLRFGPEPGENDHPPPAGIAALAMVYIFAAAFNMSWGPVSWIYVSEIPTQRLRANNVALASFTHWVHNLAVSKSTPVMLLHDPYRAYFIFGSFNLFMAIAAFWIPETKGISLERMDEVFGVADFSKVEDVGIAASRATRIDDENVEDVQPNKS</sequence>
<dbReference type="PROSITE" id="PS00217">
    <property type="entry name" value="SUGAR_TRANSPORT_2"/>
    <property type="match status" value="1"/>
</dbReference>
<evidence type="ECO:0000313" key="13">
    <source>
        <dbReference type="EMBL" id="RBR11211.1"/>
    </source>
</evidence>
<evidence type="ECO:0000256" key="6">
    <source>
        <dbReference type="ARBA" id="ARBA00023136"/>
    </source>
</evidence>
<dbReference type="InterPro" id="IPR036864">
    <property type="entry name" value="Zn2-C6_fun-type_DNA-bd_sf"/>
</dbReference>
<dbReference type="Proteomes" id="UP000253153">
    <property type="component" value="Unassembled WGS sequence"/>
</dbReference>
<dbReference type="InterPro" id="IPR020846">
    <property type="entry name" value="MFS_dom"/>
</dbReference>
<keyword evidence="7" id="KW-0325">Glycoprotein</keyword>
<dbReference type="PROSITE" id="PS00216">
    <property type="entry name" value="SUGAR_TRANSPORT_1"/>
    <property type="match status" value="1"/>
</dbReference>
<dbReference type="SUPFAM" id="SSF57701">
    <property type="entry name" value="Zn2/Cys6 DNA-binding domain"/>
    <property type="match status" value="1"/>
</dbReference>
<evidence type="ECO:0000256" key="2">
    <source>
        <dbReference type="ARBA" id="ARBA00010992"/>
    </source>
</evidence>
<feature type="transmembrane region" description="Helical" evidence="10">
    <location>
        <begin position="687"/>
        <end position="707"/>
    </location>
</feature>
<feature type="transmembrane region" description="Helical" evidence="10">
    <location>
        <begin position="1041"/>
        <end position="1061"/>
    </location>
</feature>
<dbReference type="InterPro" id="IPR001138">
    <property type="entry name" value="Zn2Cys6_DnaBD"/>
</dbReference>
<dbReference type="PROSITE" id="PS50850">
    <property type="entry name" value="MFS"/>
    <property type="match status" value="1"/>
</dbReference>
<dbReference type="Pfam" id="PF11951">
    <property type="entry name" value="Fungal_trans_2"/>
    <property type="match status" value="1"/>
</dbReference>
<feature type="transmembrane region" description="Helical" evidence="10">
    <location>
        <begin position="914"/>
        <end position="932"/>
    </location>
</feature>
<evidence type="ECO:0000259" key="11">
    <source>
        <dbReference type="PROSITE" id="PS50048"/>
    </source>
</evidence>
<dbReference type="OrthoDB" id="508119at2759"/>
<dbReference type="FunFam" id="1.20.1250.20:FF:000026">
    <property type="entry name" value="MFS quinate transporter QutD"/>
    <property type="match status" value="1"/>
</dbReference>
<feature type="transmembrane region" description="Helical" evidence="10">
    <location>
        <begin position="609"/>
        <end position="636"/>
    </location>
</feature>
<feature type="transmembrane region" description="Helical" evidence="10">
    <location>
        <begin position="745"/>
        <end position="764"/>
    </location>
</feature>
<dbReference type="GO" id="GO:0016020">
    <property type="term" value="C:membrane"/>
    <property type="evidence" value="ECO:0007669"/>
    <property type="project" value="UniProtKB-SubCell"/>
</dbReference>
<dbReference type="CDD" id="cd00067">
    <property type="entry name" value="GAL4"/>
    <property type="match status" value="1"/>
</dbReference>
<evidence type="ECO:0000256" key="3">
    <source>
        <dbReference type="ARBA" id="ARBA00022448"/>
    </source>
</evidence>
<keyword evidence="5 10" id="KW-1133">Transmembrane helix</keyword>
<dbReference type="PROSITE" id="PS00463">
    <property type="entry name" value="ZN2_CY6_FUNGAL_1"/>
    <property type="match status" value="1"/>
</dbReference>
<evidence type="ECO:0000256" key="10">
    <source>
        <dbReference type="SAM" id="Phobius"/>
    </source>
</evidence>
<evidence type="ECO:0000313" key="14">
    <source>
        <dbReference type="Proteomes" id="UP000253153"/>
    </source>
</evidence>
<keyword evidence="3" id="KW-0813">Transport</keyword>
<reference evidence="13 14" key="1">
    <citation type="submission" date="2018-06" db="EMBL/GenBank/DDBJ databases">
        <title>Fusarium incarnatum-equiseti species complex species 28.</title>
        <authorList>
            <person name="Gardiner D.M."/>
        </authorList>
    </citation>
    <scope>NUCLEOTIDE SEQUENCE [LARGE SCALE GENOMIC DNA]</scope>
    <source>
        <strain evidence="13 14">FIESC_28</strain>
    </source>
</reference>
<dbReference type="InterPro" id="IPR036259">
    <property type="entry name" value="MFS_trans_sf"/>
</dbReference>
<dbReference type="SMART" id="SM00066">
    <property type="entry name" value="GAL4"/>
    <property type="match status" value="1"/>
</dbReference>
<evidence type="ECO:0000256" key="1">
    <source>
        <dbReference type="ARBA" id="ARBA00004141"/>
    </source>
</evidence>
<dbReference type="InterPro" id="IPR021858">
    <property type="entry name" value="Fun_TF"/>
</dbReference>
<dbReference type="PANTHER" id="PTHR48022">
    <property type="entry name" value="PLASTIDIC GLUCOSE TRANSPORTER 4"/>
    <property type="match status" value="1"/>
</dbReference>
<dbReference type="PANTHER" id="PTHR48022:SF21">
    <property type="entry name" value="QUINATE TRANSPORTER, PUTATIVE (AFU_ORTHOLOGUE AFUA_6G06960)-RELATED"/>
    <property type="match status" value="1"/>
</dbReference>
<dbReference type="Gene3D" id="4.10.240.10">
    <property type="entry name" value="Zn(2)-C6 fungal-type DNA-binding domain"/>
    <property type="match status" value="1"/>
</dbReference>
<dbReference type="PROSITE" id="PS50048">
    <property type="entry name" value="ZN2_CY6_FUNGAL_2"/>
    <property type="match status" value="1"/>
</dbReference>
<feature type="transmembrane region" description="Helical" evidence="10">
    <location>
        <begin position="713"/>
        <end position="733"/>
    </location>
</feature>
<dbReference type="PRINTS" id="PR00171">
    <property type="entry name" value="SUGRTRNSPORT"/>
</dbReference>